<comment type="caution">
    <text evidence="7">The sequence shown here is derived from an EMBL/GenBank/DDBJ whole genome shotgun (WGS) entry which is preliminary data.</text>
</comment>
<proteinExistence type="inferred from homology"/>
<dbReference type="GO" id="GO:0001522">
    <property type="term" value="P:pseudouridine synthesis"/>
    <property type="evidence" value="ECO:0007669"/>
    <property type="project" value="InterPro"/>
</dbReference>
<dbReference type="AlphaFoldDB" id="X0V6T2"/>
<sequence length="57" mass="6347">MGMALSRCPVCGDYTLEDACSRCGGNTERAGPARYSPEDRYGRYRRALKKQAEGQED</sequence>
<dbReference type="HAMAP" id="MF_00803">
    <property type="entry name" value="Nop10"/>
    <property type="match status" value="1"/>
</dbReference>
<dbReference type="InterPro" id="IPR036756">
    <property type="entry name" value="H/ACA_rnp_Nop10_sf"/>
</dbReference>
<comment type="similarity">
    <text evidence="2">Belongs to the NOP10 family.</text>
</comment>
<name>X0V6T2_9ZZZZ</name>
<evidence type="ECO:0000256" key="2">
    <source>
        <dbReference type="ARBA" id="ARBA00009462"/>
    </source>
</evidence>
<gene>
    <name evidence="7" type="ORF">S01H1_38691</name>
</gene>
<evidence type="ECO:0000256" key="6">
    <source>
        <dbReference type="ARBA" id="ARBA00023274"/>
    </source>
</evidence>
<reference evidence="7" key="1">
    <citation type="journal article" date="2014" name="Front. Microbiol.">
        <title>High frequency of phylogenetically diverse reductive dehalogenase-homologous genes in deep subseafloor sedimentary metagenomes.</title>
        <authorList>
            <person name="Kawai M."/>
            <person name="Futagami T."/>
            <person name="Toyoda A."/>
            <person name="Takaki Y."/>
            <person name="Nishi S."/>
            <person name="Hori S."/>
            <person name="Arai W."/>
            <person name="Tsubouchi T."/>
            <person name="Morono Y."/>
            <person name="Uchiyama I."/>
            <person name="Ito T."/>
            <person name="Fujiyama A."/>
            <person name="Inagaki F."/>
            <person name="Takami H."/>
        </authorList>
    </citation>
    <scope>NUCLEOTIDE SEQUENCE</scope>
    <source>
        <strain evidence="7">Expedition CK06-06</strain>
    </source>
</reference>
<dbReference type="Gene3D" id="2.20.28.40">
    <property type="entry name" value="H/ACA ribonucleoprotein complex, subunit Nop10"/>
    <property type="match status" value="1"/>
</dbReference>
<keyword evidence="4" id="KW-0690">Ribosome biogenesis</keyword>
<dbReference type="NCBIfam" id="NF009623">
    <property type="entry name" value="PRK13130.1"/>
    <property type="match status" value="1"/>
</dbReference>
<dbReference type="GO" id="GO:0030515">
    <property type="term" value="F:snoRNA binding"/>
    <property type="evidence" value="ECO:0007669"/>
    <property type="project" value="InterPro"/>
</dbReference>
<dbReference type="InterPro" id="IPR007264">
    <property type="entry name" value="H/ACA_rnp_Nop10"/>
</dbReference>
<dbReference type="SUPFAM" id="SSF144210">
    <property type="entry name" value="Nop10-like SnoRNP"/>
    <property type="match status" value="1"/>
</dbReference>
<evidence type="ECO:0000256" key="5">
    <source>
        <dbReference type="ARBA" id="ARBA00022552"/>
    </source>
</evidence>
<dbReference type="Pfam" id="PF04135">
    <property type="entry name" value="Nop10p"/>
    <property type="match status" value="1"/>
</dbReference>
<evidence type="ECO:0000256" key="4">
    <source>
        <dbReference type="ARBA" id="ARBA00022517"/>
    </source>
</evidence>
<evidence type="ECO:0000256" key="1">
    <source>
        <dbReference type="ARBA" id="ARBA00002325"/>
    </source>
</evidence>
<keyword evidence="6" id="KW-0687">Ribonucleoprotein</keyword>
<keyword evidence="5" id="KW-0698">rRNA processing</keyword>
<dbReference type="PANTHER" id="PTHR13305:SF0">
    <property type="entry name" value="H_ACA RIBONUCLEOPROTEIN COMPLEX SUBUNIT 3"/>
    <property type="match status" value="1"/>
</dbReference>
<dbReference type="EMBL" id="BARS01024371">
    <property type="protein sequence ID" value="GAG07067.1"/>
    <property type="molecule type" value="Genomic_DNA"/>
</dbReference>
<organism evidence="7">
    <name type="scientific">marine sediment metagenome</name>
    <dbReference type="NCBI Taxonomy" id="412755"/>
    <lineage>
        <taxon>unclassified sequences</taxon>
        <taxon>metagenomes</taxon>
        <taxon>ecological metagenomes</taxon>
    </lineage>
</organism>
<accession>X0V6T2</accession>
<evidence type="ECO:0000256" key="3">
    <source>
        <dbReference type="ARBA" id="ARBA00018821"/>
    </source>
</evidence>
<dbReference type="GO" id="GO:0006364">
    <property type="term" value="P:rRNA processing"/>
    <property type="evidence" value="ECO:0007669"/>
    <property type="project" value="UniProtKB-KW"/>
</dbReference>
<dbReference type="InterPro" id="IPR023532">
    <property type="entry name" value="Nop10_arc-typ"/>
</dbReference>
<protein>
    <recommendedName>
        <fullName evidence="3">Ribosome biogenesis protein Nop10</fullName>
    </recommendedName>
</protein>
<comment type="function">
    <text evidence="1">Involved in ribosome biogenesis; more specifically in 18S rRNA pseudouridylation and in cleavage of pre-rRNA.</text>
</comment>
<dbReference type="GO" id="GO:1990904">
    <property type="term" value="C:ribonucleoprotein complex"/>
    <property type="evidence" value="ECO:0007669"/>
    <property type="project" value="UniProtKB-KW"/>
</dbReference>
<feature type="non-terminal residue" evidence="7">
    <location>
        <position position="57"/>
    </location>
</feature>
<dbReference type="PANTHER" id="PTHR13305">
    <property type="entry name" value="RIBOSOME BIOGENESIS PROTEIN NOP10"/>
    <property type="match status" value="1"/>
</dbReference>
<evidence type="ECO:0000313" key="7">
    <source>
        <dbReference type="EMBL" id="GAG07067.1"/>
    </source>
</evidence>